<sequence length="96" mass="10975">MATPPTKQAILSLYSSTLRSSRSFSSYNFRNYFVSRTQDNFRAMQEEQDPAKLSSMFSDAVKELAVLRRSAIVNQLYGGWKLAVEDQKEVRTRGDT</sequence>
<reference evidence="1" key="1">
    <citation type="journal article" date="2021" name="New Phytol.">
        <title>Evolutionary innovations through gain and loss of genes in the ectomycorrhizal Boletales.</title>
        <authorList>
            <person name="Wu G."/>
            <person name="Miyauchi S."/>
            <person name="Morin E."/>
            <person name="Kuo A."/>
            <person name="Drula E."/>
            <person name="Varga T."/>
            <person name="Kohler A."/>
            <person name="Feng B."/>
            <person name="Cao Y."/>
            <person name="Lipzen A."/>
            <person name="Daum C."/>
            <person name="Hundley H."/>
            <person name="Pangilinan J."/>
            <person name="Johnson J."/>
            <person name="Barry K."/>
            <person name="LaButti K."/>
            <person name="Ng V."/>
            <person name="Ahrendt S."/>
            <person name="Min B."/>
            <person name="Choi I.G."/>
            <person name="Park H."/>
            <person name="Plett J.M."/>
            <person name="Magnuson J."/>
            <person name="Spatafora J.W."/>
            <person name="Nagy L.G."/>
            <person name="Henrissat B."/>
            <person name="Grigoriev I.V."/>
            <person name="Yang Z.L."/>
            <person name="Xu J."/>
            <person name="Martin F.M."/>
        </authorList>
    </citation>
    <scope>NUCLEOTIDE SEQUENCE</scope>
    <source>
        <strain evidence="1">ATCC 28755</strain>
    </source>
</reference>
<dbReference type="EMBL" id="MU267595">
    <property type="protein sequence ID" value="KAH7915921.1"/>
    <property type="molecule type" value="Genomic_DNA"/>
</dbReference>
<dbReference type="Proteomes" id="UP000790377">
    <property type="component" value="Unassembled WGS sequence"/>
</dbReference>
<accession>A0ACB8AQP5</accession>
<evidence type="ECO:0000313" key="2">
    <source>
        <dbReference type="Proteomes" id="UP000790377"/>
    </source>
</evidence>
<gene>
    <name evidence="1" type="ORF">BJ138DRAFT_1053814</name>
</gene>
<organism evidence="1 2">
    <name type="scientific">Hygrophoropsis aurantiaca</name>
    <dbReference type="NCBI Taxonomy" id="72124"/>
    <lineage>
        <taxon>Eukaryota</taxon>
        <taxon>Fungi</taxon>
        <taxon>Dikarya</taxon>
        <taxon>Basidiomycota</taxon>
        <taxon>Agaricomycotina</taxon>
        <taxon>Agaricomycetes</taxon>
        <taxon>Agaricomycetidae</taxon>
        <taxon>Boletales</taxon>
        <taxon>Coniophorineae</taxon>
        <taxon>Hygrophoropsidaceae</taxon>
        <taxon>Hygrophoropsis</taxon>
    </lineage>
</organism>
<comment type="caution">
    <text evidence="1">The sequence shown here is derived from an EMBL/GenBank/DDBJ whole genome shotgun (WGS) entry which is preliminary data.</text>
</comment>
<evidence type="ECO:0000313" key="1">
    <source>
        <dbReference type="EMBL" id="KAH7915921.1"/>
    </source>
</evidence>
<keyword evidence="2" id="KW-1185">Reference proteome</keyword>
<name>A0ACB8AQP5_9AGAM</name>
<proteinExistence type="predicted"/>
<protein>
    <submittedName>
        <fullName evidence="1">Uncharacterized protein</fullName>
    </submittedName>
</protein>